<evidence type="ECO:0000256" key="6">
    <source>
        <dbReference type="PIRSR" id="PIRSR000390-1"/>
    </source>
</evidence>
<evidence type="ECO:0000256" key="1">
    <source>
        <dbReference type="ARBA" id="ARBA00001933"/>
    </source>
</evidence>
<dbReference type="GO" id="GO:0008483">
    <property type="term" value="F:transaminase activity"/>
    <property type="evidence" value="ECO:0007669"/>
    <property type="project" value="UniProtKB-KW"/>
</dbReference>
<dbReference type="Gene3D" id="3.90.1150.10">
    <property type="entry name" value="Aspartate Aminotransferase, domain 1"/>
    <property type="match status" value="1"/>
</dbReference>
<dbReference type="GO" id="GO:0030170">
    <property type="term" value="F:pyridoxal phosphate binding"/>
    <property type="evidence" value="ECO:0007669"/>
    <property type="project" value="TreeGrafter"/>
</dbReference>
<dbReference type="InterPro" id="IPR000653">
    <property type="entry name" value="DegT/StrS_aminotransferase"/>
</dbReference>
<keyword evidence="3 8" id="KW-0808">Transferase</keyword>
<dbReference type="PANTHER" id="PTHR30244:SF34">
    <property type="entry name" value="DTDP-4-AMINO-4,6-DIDEOXYGALACTOSE TRANSAMINASE"/>
    <property type="match status" value="1"/>
</dbReference>
<evidence type="ECO:0000256" key="2">
    <source>
        <dbReference type="ARBA" id="ARBA00022576"/>
    </source>
</evidence>
<name>A0A5P9NYA1_STROV</name>
<dbReference type="AlphaFoldDB" id="A0A5P9NYA1"/>
<comment type="similarity">
    <text evidence="5">Belongs to the DegT/DnrJ/EryC1 family. L-glutamine:2-deoxy-scyllo-inosose/scyllo-inosose aminotransferase subfamily.</text>
</comment>
<dbReference type="InterPro" id="IPR015421">
    <property type="entry name" value="PyrdxlP-dep_Trfase_major"/>
</dbReference>
<sequence length="384" mass="41846">MINVTQPSVGAEELAAISAVFDSKWLGSGRRTEEFEEQFAQHLGVSPESLLFLNSATSGLFLTAELLGIGPGDEVVLPSNGFIANANCVIDAGARPVFCDIDDGVLNPRVEDVVKVLTPRTKAVMVLHYGGYPGEVEKIAALCAERGVALIEDAAVSVASSAGGRMCGTFGDFGIWSFDARKVITTGDGGMLYVRDPEVARRARRLAYHGLEDRSSFTTAAKSPHLWWSFDIEDIGRRLVGNDMTAAMGKVQLRRLPEFVGRRRAIAERYTRALSGVPGVRVPPPLPEGHLSTHYFYWVRFDTQAVRDGVSEDLLAKDIYTSWRYYPLHRVARYGATDAVLPVTDKVSDTALLLPAHQDLLDEEVDLVAREVVEAVAARGAIRG</sequence>
<protein>
    <submittedName>
        <fullName evidence="8">Sugar 4-aminotransferase</fullName>
    </submittedName>
</protein>
<organism evidence="8">
    <name type="scientific">Streptomyces olivaceus</name>
    <dbReference type="NCBI Taxonomy" id="47716"/>
    <lineage>
        <taxon>Bacteria</taxon>
        <taxon>Bacillati</taxon>
        <taxon>Actinomycetota</taxon>
        <taxon>Actinomycetes</taxon>
        <taxon>Kitasatosporales</taxon>
        <taxon>Streptomycetaceae</taxon>
        <taxon>Streptomyces</taxon>
    </lineage>
</organism>
<dbReference type="Gene3D" id="3.40.640.10">
    <property type="entry name" value="Type I PLP-dependent aspartate aminotransferase-like (Major domain)"/>
    <property type="match status" value="1"/>
</dbReference>
<reference evidence="8" key="1">
    <citation type="journal article" date="2019" name="Mar. Drugs">
        <title>Genome Sequencing of Streptomyces olivaceus SCSIO T05 and Activated Production of Lobophorin CR4 via Metabolic Engineering and Genome Mining.</title>
        <authorList>
            <person name="Zhang C."/>
            <person name="Ding W."/>
            <person name="Qin X."/>
            <person name="Ju J."/>
        </authorList>
    </citation>
    <scope>NUCLEOTIDE SEQUENCE</scope>
    <source>
        <strain evidence="8">SCSIO T05</strain>
    </source>
</reference>
<dbReference type="InterPro" id="IPR015424">
    <property type="entry name" value="PyrdxlP-dep_Trfase"/>
</dbReference>
<dbReference type="InterPro" id="IPR015422">
    <property type="entry name" value="PyrdxlP-dep_Trfase_small"/>
</dbReference>
<feature type="active site" description="Proton acceptor" evidence="6">
    <location>
        <position position="182"/>
    </location>
</feature>
<dbReference type="GeneID" id="69765584"/>
<dbReference type="RefSeq" id="WP_194279246.1">
    <property type="nucleotide sequence ID" value="NZ_CP043317.1"/>
</dbReference>
<evidence type="ECO:0000256" key="4">
    <source>
        <dbReference type="ARBA" id="ARBA00022898"/>
    </source>
</evidence>
<dbReference type="PIRSF" id="PIRSF000390">
    <property type="entry name" value="PLP_StrS"/>
    <property type="match status" value="1"/>
</dbReference>
<evidence type="ECO:0000256" key="5">
    <source>
        <dbReference type="ARBA" id="ARBA00038398"/>
    </source>
</evidence>
<dbReference type="CDD" id="cd00616">
    <property type="entry name" value="AHBA_syn"/>
    <property type="match status" value="1"/>
</dbReference>
<dbReference type="EMBL" id="MN396889">
    <property type="protein sequence ID" value="QFU80883.1"/>
    <property type="molecule type" value="Genomic_DNA"/>
</dbReference>
<keyword evidence="4 7" id="KW-0663">Pyridoxal phosphate</keyword>
<dbReference type="PANTHER" id="PTHR30244">
    <property type="entry name" value="TRANSAMINASE"/>
    <property type="match status" value="1"/>
</dbReference>
<evidence type="ECO:0000256" key="7">
    <source>
        <dbReference type="PIRSR" id="PIRSR000390-2"/>
    </source>
</evidence>
<dbReference type="Pfam" id="PF01041">
    <property type="entry name" value="DegT_DnrJ_EryC1"/>
    <property type="match status" value="1"/>
</dbReference>
<dbReference type="SUPFAM" id="SSF53383">
    <property type="entry name" value="PLP-dependent transferases"/>
    <property type="match status" value="1"/>
</dbReference>
<keyword evidence="2 8" id="KW-0032">Aminotransferase</keyword>
<proteinExistence type="inferred from homology"/>
<dbReference type="GO" id="GO:0000271">
    <property type="term" value="P:polysaccharide biosynthetic process"/>
    <property type="evidence" value="ECO:0007669"/>
    <property type="project" value="TreeGrafter"/>
</dbReference>
<comment type="cofactor">
    <cofactor evidence="1">
        <name>pyridoxal 5'-phosphate</name>
        <dbReference type="ChEBI" id="CHEBI:597326"/>
    </cofactor>
</comment>
<evidence type="ECO:0000256" key="3">
    <source>
        <dbReference type="ARBA" id="ARBA00022679"/>
    </source>
</evidence>
<evidence type="ECO:0000313" key="8">
    <source>
        <dbReference type="EMBL" id="QFU80883.1"/>
    </source>
</evidence>
<accession>A0A5P9NYA1</accession>
<feature type="modified residue" description="N6-(pyridoxal phosphate)lysine" evidence="7">
    <location>
        <position position="182"/>
    </location>
</feature>